<dbReference type="GO" id="GO:0008757">
    <property type="term" value="F:S-adenosylmethionine-dependent methyltransferase activity"/>
    <property type="evidence" value="ECO:0007669"/>
    <property type="project" value="InterPro"/>
</dbReference>
<reference evidence="3 4" key="1">
    <citation type="submission" date="2021-05" db="EMBL/GenBank/DDBJ databases">
        <title>Novel Bacillus species.</title>
        <authorList>
            <person name="Liu G."/>
        </authorList>
    </citation>
    <scope>NUCLEOTIDE SEQUENCE [LARGE SCALE GENOMIC DNA]</scope>
    <source>
        <strain evidence="3 4">FJAT-49732</strain>
    </source>
</reference>
<dbReference type="PANTHER" id="PTHR43861">
    <property type="entry name" value="TRANS-ACONITATE 2-METHYLTRANSFERASE-RELATED"/>
    <property type="match status" value="1"/>
</dbReference>
<keyword evidence="1" id="KW-0175">Coiled coil</keyword>
<dbReference type="RefSeq" id="WP_213111195.1">
    <property type="nucleotide sequence ID" value="NZ_JAGYPJ010000001.1"/>
</dbReference>
<dbReference type="SUPFAM" id="SSF53335">
    <property type="entry name" value="S-adenosyl-L-methionine-dependent methyltransferases"/>
    <property type="match status" value="1"/>
</dbReference>
<dbReference type="InterPro" id="IPR029063">
    <property type="entry name" value="SAM-dependent_MTases_sf"/>
</dbReference>
<comment type="caution">
    <text evidence="3">The sequence shown here is derived from an EMBL/GenBank/DDBJ whole genome shotgun (WGS) entry which is preliminary data.</text>
</comment>
<dbReference type="EMBL" id="JAGYPJ010000001">
    <property type="protein sequence ID" value="MBS4200637.1"/>
    <property type="molecule type" value="Genomic_DNA"/>
</dbReference>
<feature type="coiled-coil region" evidence="1">
    <location>
        <begin position="219"/>
        <end position="246"/>
    </location>
</feature>
<protein>
    <submittedName>
        <fullName evidence="3">Class I SAM-dependent methyltransferase</fullName>
    </submittedName>
</protein>
<dbReference type="CDD" id="cd02440">
    <property type="entry name" value="AdoMet_MTases"/>
    <property type="match status" value="1"/>
</dbReference>
<gene>
    <name evidence="3" type="ORF">KHA93_13445</name>
</gene>
<dbReference type="Gene3D" id="3.40.50.150">
    <property type="entry name" value="Vaccinia Virus protein VP39"/>
    <property type="match status" value="1"/>
</dbReference>
<accession>A0A942TPS0</accession>
<dbReference type="Pfam" id="PF08241">
    <property type="entry name" value="Methyltransf_11"/>
    <property type="match status" value="1"/>
</dbReference>
<evidence type="ECO:0000313" key="3">
    <source>
        <dbReference type="EMBL" id="MBS4200637.1"/>
    </source>
</evidence>
<proteinExistence type="predicted"/>
<evidence type="ECO:0000313" key="4">
    <source>
        <dbReference type="Proteomes" id="UP000682713"/>
    </source>
</evidence>
<keyword evidence="4" id="KW-1185">Reference proteome</keyword>
<dbReference type="Proteomes" id="UP000682713">
    <property type="component" value="Unassembled WGS sequence"/>
</dbReference>
<evidence type="ECO:0000259" key="2">
    <source>
        <dbReference type="Pfam" id="PF08241"/>
    </source>
</evidence>
<organism evidence="3 4">
    <name type="scientific">Lederbergia citrisecunda</name>
    <dbReference type="NCBI Taxonomy" id="2833583"/>
    <lineage>
        <taxon>Bacteria</taxon>
        <taxon>Bacillati</taxon>
        <taxon>Bacillota</taxon>
        <taxon>Bacilli</taxon>
        <taxon>Bacillales</taxon>
        <taxon>Bacillaceae</taxon>
        <taxon>Lederbergia</taxon>
    </lineage>
</organism>
<evidence type="ECO:0000256" key="1">
    <source>
        <dbReference type="SAM" id="Coils"/>
    </source>
</evidence>
<feature type="domain" description="Methyltransferase type 11" evidence="2">
    <location>
        <begin position="41"/>
        <end position="140"/>
    </location>
</feature>
<dbReference type="GO" id="GO:0032259">
    <property type="term" value="P:methylation"/>
    <property type="evidence" value="ECO:0007669"/>
    <property type="project" value="UniProtKB-KW"/>
</dbReference>
<name>A0A942TPS0_9BACI</name>
<keyword evidence="3" id="KW-0489">Methyltransferase</keyword>
<keyword evidence="3" id="KW-0808">Transferase</keyword>
<sequence length="320" mass="37052">MNKPLDRIAEAYYGELGEAECDETRKKVHWICKNSKGDDILDVGCSQGIASILLGREGKSVVGIDISEEAIEFAKDLLKDEDEFTNQFIDFKVGNFMAYNFGDMSFDSIILRDGLGYATDPKRIVKKAYNLLNNEGQIIITVPFGATNSIDQKKLFYLTEICDLQMDGLIIDELTYFGNWIGIVYKKKENSNEVQTSRDMILSLENSITMLQKQYLIDSKEKNRIIDKLEKEIEELNQGYSKDYNENIEQLHMDERESSINGLEKNIYLQEQLVSALSNEEKLLVSYKQLLRKYNAISKSTLGKLTLFYWEKRRRIFRRK</sequence>
<dbReference type="AlphaFoldDB" id="A0A942TPS0"/>
<dbReference type="InterPro" id="IPR013216">
    <property type="entry name" value="Methyltransf_11"/>
</dbReference>